<keyword evidence="4" id="KW-1185">Reference proteome</keyword>
<dbReference type="GO" id="GO:0006310">
    <property type="term" value="P:DNA recombination"/>
    <property type="evidence" value="ECO:0007669"/>
    <property type="project" value="UniProtKB-KW"/>
</dbReference>
<dbReference type="Proteomes" id="UP000559256">
    <property type="component" value="Unassembled WGS sequence"/>
</dbReference>
<dbReference type="InterPro" id="IPR013762">
    <property type="entry name" value="Integrase-like_cat_sf"/>
</dbReference>
<evidence type="ECO:0000256" key="2">
    <source>
        <dbReference type="SAM" id="MobiDB-lite"/>
    </source>
</evidence>
<sequence length="917" mass="103767">MAAPLLSLTNPTNAQDAAALITELKHVLLDCRQKALTPLKASEWQKALEETSLLCKYPNLPLSIQHGFNVSIPHIKHTFSPPNNIFTDEHKAAFQKVVEKELRLGCWLGPYPQHIIEEVLGPFQTSLITMIPKAAKPGSFCPVQNLSFPPKPITQYIPTPSSIPITIFSINSQIDSTLYPCLWGTFANTCRLLWTVPPRTQGAVCNVSKAYHSIPLHPNQWAGTVVHIDDNTCDMFSLASAGGSFGNLADAGVGIFRAKGIGPITKWVDDHLLLHILRRLLEQANAIRQTLHQRIIDSGGVQHIKGRLFYTGEPLPNGRAEEFDDDFTFPLTDHSSDSPCSEEDMMYNYNFADINKISDRLGYIWEISKDIHFCNSPRYFGFEWDIPNMTVSLPLEKRHKYLSTITDWNRNTSHDLEEASSLHGKLLHVSYILPAGRAYLFKLEKLIATLEGAHPHAQYWSPKNLPADLSWWEGRLQHPISRPIPGPVELVDLHAYSDASRGHGIGICCRGYWRAYQLLPGWKGDNEWDIGWAEAVGFWLLTRIVTAYSTKGHHYKIYGDNEGVVEGWWNGRSWNQPTNTIFKHIHKLTEDTGLHFHTRYIHTSHNPADDPSWGCYRPDHLLLPPIPIPDELKQFIIDFNAPLTREEQRSKHSLALSANTPESAQRKHTPKQPNIQQDPAGDMFHVFSPESLKRKKRLPFTIPFISTLLEDLNPDTPLDAAVAGCLTTTFYGGARLGEFTVPRLTDFKSADFITRADVCVGKDQNNFEAPIFHIPKTKSSPVHREDVFWAKQQGPTDPDTHLQNHFHINDPPLNQHLFTYHADNNSSKPLIKRRFLDRINAAAKAKGVNPLQGHGICIGSVLEYLLRGMPFDAVKVVFRWKSDAFLTYLHKHAKIMAPYMQPQLHQDLIRYTLPPVQ</sequence>
<dbReference type="EMBL" id="JAACJM010000092">
    <property type="protein sequence ID" value="KAF5347526.1"/>
    <property type="molecule type" value="Genomic_DNA"/>
</dbReference>
<feature type="region of interest" description="Disordered" evidence="2">
    <location>
        <begin position="648"/>
        <end position="681"/>
    </location>
</feature>
<reference evidence="3 4" key="1">
    <citation type="journal article" date="2020" name="ISME J.">
        <title>Uncovering the hidden diversity of litter-decomposition mechanisms in mushroom-forming fungi.</title>
        <authorList>
            <person name="Floudas D."/>
            <person name="Bentzer J."/>
            <person name="Ahren D."/>
            <person name="Johansson T."/>
            <person name="Persson P."/>
            <person name="Tunlid A."/>
        </authorList>
    </citation>
    <scope>NUCLEOTIDE SEQUENCE [LARGE SCALE GENOMIC DNA]</scope>
    <source>
        <strain evidence="3 4">CBS 291.85</strain>
    </source>
</reference>
<accession>A0A8H5CT18</accession>
<comment type="caution">
    <text evidence="3">The sequence shown here is derived from an EMBL/GenBank/DDBJ whole genome shotgun (WGS) entry which is preliminary data.</text>
</comment>
<protein>
    <submittedName>
        <fullName evidence="3">Uncharacterized protein</fullName>
    </submittedName>
</protein>
<dbReference type="GO" id="GO:0003677">
    <property type="term" value="F:DNA binding"/>
    <property type="evidence" value="ECO:0007669"/>
    <property type="project" value="InterPro"/>
</dbReference>
<dbReference type="SUPFAM" id="SSF56349">
    <property type="entry name" value="DNA breaking-rejoining enzymes"/>
    <property type="match status" value="1"/>
</dbReference>
<organism evidence="3 4">
    <name type="scientific">Tetrapyrgos nigripes</name>
    <dbReference type="NCBI Taxonomy" id="182062"/>
    <lineage>
        <taxon>Eukaryota</taxon>
        <taxon>Fungi</taxon>
        <taxon>Dikarya</taxon>
        <taxon>Basidiomycota</taxon>
        <taxon>Agaricomycotina</taxon>
        <taxon>Agaricomycetes</taxon>
        <taxon>Agaricomycetidae</taxon>
        <taxon>Agaricales</taxon>
        <taxon>Marasmiineae</taxon>
        <taxon>Marasmiaceae</taxon>
        <taxon>Tetrapyrgos</taxon>
    </lineage>
</organism>
<dbReference type="AlphaFoldDB" id="A0A8H5CT18"/>
<dbReference type="PANTHER" id="PTHR33050:SF7">
    <property type="entry name" value="RIBONUCLEASE H"/>
    <property type="match status" value="1"/>
</dbReference>
<gene>
    <name evidence="3" type="ORF">D9758_014520</name>
</gene>
<dbReference type="GO" id="GO:0015074">
    <property type="term" value="P:DNA integration"/>
    <property type="evidence" value="ECO:0007669"/>
    <property type="project" value="InterPro"/>
</dbReference>
<dbReference type="InterPro" id="IPR052055">
    <property type="entry name" value="Hepadnavirus_pol/RT"/>
</dbReference>
<dbReference type="Gene3D" id="1.10.443.10">
    <property type="entry name" value="Intergrase catalytic core"/>
    <property type="match status" value="1"/>
</dbReference>
<dbReference type="InterPro" id="IPR011010">
    <property type="entry name" value="DNA_brk_join_enz"/>
</dbReference>
<evidence type="ECO:0000313" key="4">
    <source>
        <dbReference type="Proteomes" id="UP000559256"/>
    </source>
</evidence>
<keyword evidence="1" id="KW-0233">DNA recombination</keyword>
<evidence type="ECO:0000256" key="1">
    <source>
        <dbReference type="ARBA" id="ARBA00023172"/>
    </source>
</evidence>
<dbReference type="OrthoDB" id="2678913at2759"/>
<proteinExistence type="predicted"/>
<name>A0A8H5CT18_9AGAR</name>
<evidence type="ECO:0000313" key="3">
    <source>
        <dbReference type="EMBL" id="KAF5347526.1"/>
    </source>
</evidence>
<dbReference type="PANTHER" id="PTHR33050">
    <property type="entry name" value="REVERSE TRANSCRIPTASE DOMAIN-CONTAINING PROTEIN"/>
    <property type="match status" value="1"/>
</dbReference>